<keyword evidence="2" id="KW-1185">Reference proteome</keyword>
<protein>
    <submittedName>
        <fullName evidence="1">Uncharacterized protein</fullName>
    </submittedName>
</protein>
<evidence type="ECO:0000313" key="1">
    <source>
        <dbReference type="EMBL" id="BCJ36044.1"/>
    </source>
</evidence>
<dbReference type="RefSeq" id="WP_225918396.1">
    <property type="nucleotide sequence ID" value="NZ_AP023355.1"/>
</dbReference>
<evidence type="ECO:0000313" key="2">
    <source>
        <dbReference type="Proteomes" id="UP000611640"/>
    </source>
</evidence>
<sequence length="87" mass="8862">MTINVAEVKSAIHAAVAEVQDGQQAVQLANEKLDAAQQNLALAVEGSGAEAVQTAQAALVAARDDLDNCLATTIGAVEQAQTYLASL</sequence>
<dbReference type="Proteomes" id="UP000611640">
    <property type="component" value="Chromosome"/>
</dbReference>
<gene>
    <name evidence="1" type="ORF">Athai_35470</name>
</gene>
<dbReference type="KEGG" id="atl:Athai_35470"/>
<accession>A0A7R7DQP6</accession>
<organism evidence="1 2">
    <name type="scientific">Actinocatenispora thailandica</name>
    <dbReference type="NCBI Taxonomy" id="227318"/>
    <lineage>
        <taxon>Bacteria</taxon>
        <taxon>Bacillati</taxon>
        <taxon>Actinomycetota</taxon>
        <taxon>Actinomycetes</taxon>
        <taxon>Micromonosporales</taxon>
        <taxon>Micromonosporaceae</taxon>
        <taxon>Actinocatenispora</taxon>
    </lineage>
</organism>
<reference evidence="1 2" key="1">
    <citation type="submission" date="2020-08" db="EMBL/GenBank/DDBJ databases">
        <title>Whole genome shotgun sequence of Actinocatenispora thailandica NBRC 105041.</title>
        <authorList>
            <person name="Komaki H."/>
            <person name="Tamura T."/>
        </authorList>
    </citation>
    <scope>NUCLEOTIDE SEQUENCE [LARGE SCALE GENOMIC DNA]</scope>
    <source>
        <strain evidence="1 2">NBRC 105041</strain>
    </source>
</reference>
<dbReference type="AlphaFoldDB" id="A0A7R7DQP6"/>
<proteinExistence type="predicted"/>
<dbReference type="EMBL" id="AP023355">
    <property type="protein sequence ID" value="BCJ36044.1"/>
    <property type="molecule type" value="Genomic_DNA"/>
</dbReference>
<name>A0A7R7DQP6_9ACTN</name>